<dbReference type="HAMAP" id="MF_00182">
    <property type="entry name" value="Formyl_trans"/>
    <property type="match status" value="1"/>
</dbReference>
<feature type="domain" description="Formyl transferase C-terminal" evidence="7">
    <location>
        <begin position="203"/>
        <end position="300"/>
    </location>
</feature>
<dbReference type="Proteomes" id="UP000642125">
    <property type="component" value="Unassembled WGS sequence"/>
</dbReference>
<dbReference type="GO" id="GO:0004479">
    <property type="term" value="F:methionyl-tRNA formyltransferase activity"/>
    <property type="evidence" value="ECO:0007669"/>
    <property type="project" value="UniProtKB-UniRule"/>
</dbReference>
<accession>A0A919PB94</accession>
<dbReference type="NCBIfam" id="TIGR00460">
    <property type="entry name" value="fmt"/>
    <property type="match status" value="1"/>
</dbReference>
<protein>
    <recommendedName>
        <fullName evidence="2 5">Methionyl-tRNA formyltransferase</fullName>
        <ecNumber evidence="2 5">2.1.2.9</ecNumber>
    </recommendedName>
</protein>
<dbReference type="GO" id="GO:0005829">
    <property type="term" value="C:cytosol"/>
    <property type="evidence" value="ECO:0007669"/>
    <property type="project" value="TreeGrafter"/>
</dbReference>
<dbReference type="RefSeq" id="WP_203667116.1">
    <property type="nucleotide sequence ID" value="NZ_BONO01000002.1"/>
</dbReference>
<dbReference type="Gene3D" id="3.40.50.12230">
    <property type="match status" value="1"/>
</dbReference>
<dbReference type="InterPro" id="IPR041711">
    <property type="entry name" value="Met-tRNA-FMT_N"/>
</dbReference>
<dbReference type="InterPro" id="IPR005794">
    <property type="entry name" value="Fmt"/>
</dbReference>
<dbReference type="CDD" id="cd08646">
    <property type="entry name" value="FMT_core_Met-tRNA-FMT_N"/>
    <property type="match status" value="1"/>
</dbReference>
<dbReference type="PANTHER" id="PTHR11138:SF5">
    <property type="entry name" value="METHIONYL-TRNA FORMYLTRANSFERASE, MITOCHONDRIAL"/>
    <property type="match status" value="1"/>
</dbReference>
<proteinExistence type="inferred from homology"/>
<dbReference type="InterPro" id="IPR044135">
    <property type="entry name" value="Met-tRNA-FMT_C"/>
</dbReference>
<comment type="catalytic activity">
    <reaction evidence="5">
        <text>L-methionyl-tRNA(fMet) + (6R)-10-formyltetrahydrofolate = N-formyl-L-methionyl-tRNA(fMet) + (6S)-5,6,7,8-tetrahydrofolate + H(+)</text>
        <dbReference type="Rhea" id="RHEA:24380"/>
        <dbReference type="Rhea" id="RHEA-COMP:9952"/>
        <dbReference type="Rhea" id="RHEA-COMP:9953"/>
        <dbReference type="ChEBI" id="CHEBI:15378"/>
        <dbReference type="ChEBI" id="CHEBI:57453"/>
        <dbReference type="ChEBI" id="CHEBI:78530"/>
        <dbReference type="ChEBI" id="CHEBI:78844"/>
        <dbReference type="ChEBI" id="CHEBI:195366"/>
        <dbReference type="EC" id="2.1.2.9"/>
    </reaction>
</comment>
<evidence type="ECO:0000256" key="3">
    <source>
        <dbReference type="ARBA" id="ARBA00022679"/>
    </source>
</evidence>
<reference evidence="8" key="1">
    <citation type="submission" date="2021-01" db="EMBL/GenBank/DDBJ databases">
        <title>Whole genome shotgun sequence of Cellulomonas pakistanensis NBRC 110800.</title>
        <authorList>
            <person name="Komaki H."/>
            <person name="Tamura T."/>
        </authorList>
    </citation>
    <scope>NUCLEOTIDE SEQUENCE</scope>
    <source>
        <strain evidence="8">NBRC 110800</strain>
    </source>
</reference>
<feature type="domain" description="Formyl transferase N-terminal" evidence="6">
    <location>
        <begin position="3"/>
        <end position="179"/>
    </location>
</feature>
<evidence type="ECO:0000256" key="5">
    <source>
        <dbReference type="HAMAP-Rule" id="MF_00182"/>
    </source>
</evidence>
<dbReference type="Pfam" id="PF02911">
    <property type="entry name" value="Formyl_trans_C"/>
    <property type="match status" value="1"/>
</dbReference>
<evidence type="ECO:0000256" key="4">
    <source>
        <dbReference type="ARBA" id="ARBA00022917"/>
    </source>
</evidence>
<dbReference type="CDD" id="cd08704">
    <property type="entry name" value="Met_tRNA_FMT_C"/>
    <property type="match status" value="1"/>
</dbReference>
<dbReference type="SUPFAM" id="SSF50486">
    <property type="entry name" value="FMT C-terminal domain-like"/>
    <property type="match status" value="1"/>
</dbReference>
<keyword evidence="4 5" id="KW-0648">Protein biosynthesis</keyword>
<keyword evidence="9" id="KW-1185">Reference proteome</keyword>
<evidence type="ECO:0000313" key="9">
    <source>
        <dbReference type="Proteomes" id="UP000642125"/>
    </source>
</evidence>
<feature type="binding site" evidence="5">
    <location>
        <begin position="109"/>
        <end position="112"/>
    </location>
    <ligand>
        <name>(6S)-5,6,7,8-tetrahydrofolate</name>
        <dbReference type="ChEBI" id="CHEBI:57453"/>
    </ligand>
</feature>
<dbReference type="InterPro" id="IPR011034">
    <property type="entry name" value="Formyl_transferase-like_C_sf"/>
</dbReference>
<sequence>MRLLFAGTPAVALPSLDALLASRHEVVAVLTRPDARAGRGRTLTPSPVKERALEADLEVLTPATLKDPEVQARIAAIAPDAAPVVAYGNLVPPAALALPRHGWVNLHFSVLPAWRGAAPVQHAIIAGDEVTGASTFLLEAGLDTGPVLGTLTETIRPLDTSGDLLGRLAGAGSDLLVKTLDALEDGVLTPVPQPTDGVSLAPRLTTEDARVRWQHPAMAVDRRVRGCTPAPGAWTTLPDGARLGLGPVRLVPEVTDLAPGAVRAGRGEVLVGTGTHAVRLGEVRPAGKRAMAAADWARGARLDERTVLGADSGAERGAGA</sequence>
<evidence type="ECO:0000256" key="2">
    <source>
        <dbReference type="ARBA" id="ARBA00012261"/>
    </source>
</evidence>
<organism evidence="8 9">
    <name type="scientific">Cellulomonas pakistanensis</name>
    <dbReference type="NCBI Taxonomy" id="992287"/>
    <lineage>
        <taxon>Bacteria</taxon>
        <taxon>Bacillati</taxon>
        <taxon>Actinomycetota</taxon>
        <taxon>Actinomycetes</taxon>
        <taxon>Micrococcales</taxon>
        <taxon>Cellulomonadaceae</taxon>
        <taxon>Cellulomonas</taxon>
    </lineage>
</organism>
<dbReference type="InterPro" id="IPR005793">
    <property type="entry name" value="Formyl_trans_C"/>
</dbReference>
<comment type="similarity">
    <text evidence="1 5">Belongs to the Fmt family.</text>
</comment>
<dbReference type="EC" id="2.1.2.9" evidence="2 5"/>
<dbReference type="EMBL" id="BONO01000002">
    <property type="protein sequence ID" value="GIG35087.1"/>
    <property type="molecule type" value="Genomic_DNA"/>
</dbReference>
<comment type="caution">
    <text evidence="8">The sequence shown here is derived from an EMBL/GenBank/DDBJ whole genome shotgun (WGS) entry which is preliminary data.</text>
</comment>
<evidence type="ECO:0000313" key="8">
    <source>
        <dbReference type="EMBL" id="GIG35087.1"/>
    </source>
</evidence>
<evidence type="ECO:0000259" key="7">
    <source>
        <dbReference type="Pfam" id="PF02911"/>
    </source>
</evidence>
<dbReference type="InterPro" id="IPR002376">
    <property type="entry name" value="Formyl_transf_N"/>
</dbReference>
<dbReference type="InterPro" id="IPR036477">
    <property type="entry name" value="Formyl_transf_N_sf"/>
</dbReference>
<comment type="function">
    <text evidence="5">Attaches a formyl group to the free amino group of methionyl-tRNA(fMet). The formyl group appears to play a dual role in the initiator identity of N-formylmethionyl-tRNA by promoting its recognition by IF2 and preventing the misappropriation of this tRNA by the elongation apparatus.</text>
</comment>
<keyword evidence="3 5" id="KW-0808">Transferase</keyword>
<dbReference type="SUPFAM" id="SSF53328">
    <property type="entry name" value="Formyltransferase"/>
    <property type="match status" value="1"/>
</dbReference>
<dbReference type="FunFam" id="3.40.50.12230:FF:000001">
    <property type="entry name" value="Methionyl-tRNA formyltransferase"/>
    <property type="match status" value="1"/>
</dbReference>
<evidence type="ECO:0000259" key="6">
    <source>
        <dbReference type="Pfam" id="PF00551"/>
    </source>
</evidence>
<evidence type="ECO:0000256" key="1">
    <source>
        <dbReference type="ARBA" id="ARBA00010699"/>
    </source>
</evidence>
<dbReference type="PANTHER" id="PTHR11138">
    <property type="entry name" value="METHIONYL-TRNA FORMYLTRANSFERASE"/>
    <property type="match status" value="1"/>
</dbReference>
<name>A0A919PB94_9CELL</name>
<dbReference type="Pfam" id="PF00551">
    <property type="entry name" value="Formyl_trans_N"/>
    <property type="match status" value="1"/>
</dbReference>
<gene>
    <name evidence="5 8" type="primary">fmt</name>
    <name evidence="8" type="ORF">Cpa01nite_04680</name>
</gene>
<dbReference type="AlphaFoldDB" id="A0A919PB94"/>